<feature type="transmembrane region" description="Helical" evidence="1">
    <location>
        <begin position="21"/>
        <end position="41"/>
    </location>
</feature>
<dbReference type="AlphaFoldDB" id="A0A396H892"/>
<evidence type="ECO:0000256" key="1">
    <source>
        <dbReference type="SAM" id="Phobius"/>
    </source>
</evidence>
<proteinExistence type="predicted"/>
<protein>
    <recommendedName>
        <fullName evidence="3">Transmembrane protein</fullName>
    </recommendedName>
</protein>
<sequence length="90" mass="10403">MLIYCQINPHVRCVRCNYSMCIFLLITGLELTLPYLSPLLVREKLVIGANFASTGLYSRFVSVIKLLIQFNSNCFKHQFCQTIFVMGNYE</sequence>
<dbReference type="Proteomes" id="UP000265566">
    <property type="component" value="Chromosome 7"/>
</dbReference>
<dbReference type="Gramene" id="rna44317">
    <property type="protein sequence ID" value="RHN49480.1"/>
    <property type="gene ID" value="gene44317"/>
</dbReference>
<evidence type="ECO:0008006" key="3">
    <source>
        <dbReference type="Google" id="ProtNLM"/>
    </source>
</evidence>
<keyword evidence="1" id="KW-1133">Transmembrane helix</keyword>
<reference evidence="2" key="1">
    <citation type="journal article" date="2018" name="Nat. Plants">
        <title>Whole-genome landscape of Medicago truncatula symbiotic genes.</title>
        <authorList>
            <person name="Pecrix Y."/>
            <person name="Gamas P."/>
            <person name="Carrere S."/>
        </authorList>
    </citation>
    <scope>NUCLEOTIDE SEQUENCE</scope>
    <source>
        <tissue evidence="2">Leaves</tissue>
    </source>
</reference>
<organism evidence="2">
    <name type="scientific">Medicago truncatula</name>
    <name type="common">Barrel medic</name>
    <name type="synonym">Medicago tribuloides</name>
    <dbReference type="NCBI Taxonomy" id="3880"/>
    <lineage>
        <taxon>Eukaryota</taxon>
        <taxon>Viridiplantae</taxon>
        <taxon>Streptophyta</taxon>
        <taxon>Embryophyta</taxon>
        <taxon>Tracheophyta</taxon>
        <taxon>Spermatophyta</taxon>
        <taxon>Magnoliopsida</taxon>
        <taxon>eudicotyledons</taxon>
        <taxon>Gunneridae</taxon>
        <taxon>Pentapetalae</taxon>
        <taxon>rosids</taxon>
        <taxon>fabids</taxon>
        <taxon>Fabales</taxon>
        <taxon>Fabaceae</taxon>
        <taxon>Papilionoideae</taxon>
        <taxon>50 kb inversion clade</taxon>
        <taxon>NPAAA clade</taxon>
        <taxon>Hologalegina</taxon>
        <taxon>IRL clade</taxon>
        <taxon>Trifolieae</taxon>
        <taxon>Medicago</taxon>
    </lineage>
</organism>
<name>A0A396H892_MEDTR</name>
<gene>
    <name evidence="2" type="ORF">MtrunA17_Chr7g0274981</name>
</gene>
<keyword evidence="1" id="KW-0472">Membrane</keyword>
<keyword evidence="1" id="KW-0812">Transmembrane</keyword>
<dbReference type="EMBL" id="PSQE01000007">
    <property type="protein sequence ID" value="RHN49480.1"/>
    <property type="molecule type" value="Genomic_DNA"/>
</dbReference>
<accession>A0A396H892</accession>
<feature type="transmembrane region" description="Helical" evidence="1">
    <location>
        <begin position="47"/>
        <end position="68"/>
    </location>
</feature>
<evidence type="ECO:0000313" key="2">
    <source>
        <dbReference type="EMBL" id="RHN49480.1"/>
    </source>
</evidence>
<comment type="caution">
    <text evidence="2">The sequence shown here is derived from an EMBL/GenBank/DDBJ whole genome shotgun (WGS) entry which is preliminary data.</text>
</comment>